<keyword evidence="5 9" id="KW-0798">TonB box</keyword>
<dbReference type="InterPro" id="IPR039426">
    <property type="entry name" value="TonB-dep_rcpt-like"/>
</dbReference>
<evidence type="ECO:0000256" key="8">
    <source>
        <dbReference type="PROSITE-ProRule" id="PRU01360"/>
    </source>
</evidence>
<dbReference type="PROSITE" id="PS52016">
    <property type="entry name" value="TONB_DEPENDENT_REC_3"/>
    <property type="match status" value="1"/>
</dbReference>
<evidence type="ECO:0000259" key="11">
    <source>
        <dbReference type="Pfam" id="PF07715"/>
    </source>
</evidence>
<dbReference type="InterPro" id="IPR037066">
    <property type="entry name" value="Plug_dom_sf"/>
</dbReference>
<evidence type="ECO:0000256" key="9">
    <source>
        <dbReference type="RuleBase" id="RU003357"/>
    </source>
</evidence>
<evidence type="ECO:0000256" key="1">
    <source>
        <dbReference type="ARBA" id="ARBA00004571"/>
    </source>
</evidence>
<dbReference type="NCBIfam" id="TIGR04057">
    <property type="entry name" value="SusC_RagA_signa"/>
    <property type="match status" value="1"/>
</dbReference>
<dbReference type="Pfam" id="PF07715">
    <property type="entry name" value="Plug"/>
    <property type="match status" value="1"/>
</dbReference>
<dbReference type="SUPFAM" id="SSF56935">
    <property type="entry name" value="Porins"/>
    <property type="match status" value="1"/>
</dbReference>
<reference evidence="12" key="1">
    <citation type="submission" date="2023-10" db="EMBL/GenBank/DDBJ databases">
        <title>Characterization and whole genome sequencing of a novel strain of Bergeyella porcorum QD2021 isolated from pig.</title>
        <authorList>
            <person name="Liu G."/>
            <person name="Chen C."/>
            <person name="Han X."/>
        </authorList>
    </citation>
    <scope>NUCLEOTIDE SEQUENCE</scope>
    <source>
        <strain evidence="12">QD2021</strain>
    </source>
</reference>
<keyword evidence="13" id="KW-1185">Reference proteome</keyword>
<keyword evidence="6 8" id="KW-0472">Membrane</keyword>
<keyword evidence="2 8" id="KW-0813">Transport</keyword>
<evidence type="ECO:0000256" key="4">
    <source>
        <dbReference type="ARBA" id="ARBA00022692"/>
    </source>
</evidence>
<dbReference type="Gene3D" id="2.170.130.10">
    <property type="entry name" value="TonB-dependent receptor, plug domain"/>
    <property type="match status" value="1"/>
</dbReference>
<dbReference type="Proteomes" id="UP001432059">
    <property type="component" value="Chromosome"/>
</dbReference>
<dbReference type="Gene3D" id="2.40.170.20">
    <property type="entry name" value="TonB-dependent receptor, beta-barrel domain"/>
    <property type="match status" value="1"/>
</dbReference>
<evidence type="ECO:0000256" key="6">
    <source>
        <dbReference type="ARBA" id="ARBA00023136"/>
    </source>
</evidence>
<dbReference type="KEGG" id="bpor:BPO_0100"/>
<accession>A0AAU0F1Z3</accession>
<dbReference type="InterPro" id="IPR023996">
    <property type="entry name" value="TonB-dep_OMP_SusC/RagA"/>
</dbReference>
<keyword evidence="4 8" id="KW-0812">Transmembrane</keyword>
<dbReference type="GO" id="GO:0009279">
    <property type="term" value="C:cell outer membrane"/>
    <property type="evidence" value="ECO:0007669"/>
    <property type="project" value="UniProtKB-SubCell"/>
</dbReference>
<sequence length="941" mass="105528">MVGERGKMVNLDMKKAISKLVNNRNNFLKFYIVRNYSTVLKIAPAFLLAGTMMQAQVRDSAIKERKIEEVVLVGYGAKKKTDLTGAITALSEKDFNKGAITSAEGLLNGRTSGVVVTQSGTPGNEATIRIRGGSSLLSSNDPLIVIDGLPVSGGLSSVNPNDIESFSILKDASSTAIYGNRGSNGVILITTKKGSKRKLQVSLNSFVTYNTLAKKVDTYSADEFRKLIAENAPSRVGLLGNANTDWQDLIFRNTATFDSNLSVMGNLFNTIPSRLSIGQTENEGILLTSLYRRSTASVSLNPTFFDNHLKINVTGNYTYAFKRNADEGAIGNAISYDPTQAVYDETSIFDGYREWIANNKPVATANPVALLRQKRDIGNHHRFFGNVNVDYKFHFLPDLRLIVNAGMDKQDGNGTLTIDKFSRSGYINVPNQGLQHIGVNQNTWYSNLNKNLNVQLNYAKKIGDWNVDVLGGYEYQNFEFKSFNSSNKLMYELDPNNNVADVYTQVPINLQAFFGRLNLGLKNNRYLLTVNYRKDGSSRFSKENRWGDFGGAALAWKMNEDFFADNQTVNELKLRLSVGLVGQQDIGDYRLDYMKEYFVSQNAYYPFGFGDNSYYPVAKPKGYNESLTWETSTKYNAGIDYALFNRRLSGTLDFYLADTKDLLSIVAEGAGQNLRVLGPKNIGSLQSKGVDLGINYKLFRNENFTMNLNYNLTYNHLEIKHLHTETDQVGGVGYSTYVQTYRVGLAPYAFWVFQQVYDNNGKPIEGAYVDRNNDGVITTADKYNFKKPNADVTMGLMIDGTFAKNWDYSMAWRASFGNYVYDLVNSSRAFLEGGIYNKTDNVLNNTSKDYDFTRFSETNRTSDYYIKNASFLKLDNVTLGYTIRNNNFIGDRTSLRLYGGVQNALIITKYKNLDPEVFNNGMDGMIYPRARMFMLGVNVNF</sequence>
<feature type="domain" description="TonB-dependent receptor-like beta-barrel" evidence="10">
    <location>
        <begin position="335"/>
        <end position="903"/>
    </location>
</feature>
<dbReference type="Pfam" id="PF00593">
    <property type="entry name" value="TonB_dep_Rec_b-barrel"/>
    <property type="match status" value="1"/>
</dbReference>
<feature type="domain" description="TonB-dependent receptor plug" evidence="11">
    <location>
        <begin position="80"/>
        <end position="186"/>
    </location>
</feature>
<evidence type="ECO:0000313" key="12">
    <source>
        <dbReference type="EMBL" id="WOC50747.1"/>
    </source>
</evidence>
<name>A0AAU0F1Z3_9FLAO</name>
<evidence type="ECO:0000256" key="7">
    <source>
        <dbReference type="ARBA" id="ARBA00023237"/>
    </source>
</evidence>
<evidence type="ECO:0000259" key="10">
    <source>
        <dbReference type="Pfam" id="PF00593"/>
    </source>
</evidence>
<dbReference type="InterPro" id="IPR023997">
    <property type="entry name" value="TonB-dep_OMP_SusC/RagA_CS"/>
</dbReference>
<evidence type="ECO:0000256" key="5">
    <source>
        <dbReference type="ARBA" id="ARBA00023077"/>
    </source>
</evidence>
<comment type="subcellular location">
    <subcellularLocation>
        <location evidence="1 8">Cell outer membrane</location>
        <topology evidence="1 8">Multi-pass membrane protein</topology>
    </subcellularLocation>
</comment>
<organism evidence="12 13">
    <name type="scientific">Bergeyella porcorum</name>
    <dbReference type="NCBI Taxonomy" id="1735111"/>
    <lineage>
        <taxon>Bacteria</taxon>
        <taxon>Pseudomonadati</taxon>
        <taxon>Bacteroidota</taxon>
        <taxon>Flavobacteriia</taxon>
        <taxon>Flavobacteriales</taxon>
        <taxon>Weeksellaceae</taxon>
        <taxon>Bergeyella</taxon>
    </lineage>
</organism>
<evidence type="ECO:0000313" key="13">
    <source>
        <dbReference type="Proteomes" id="UP001432059"/>
    </source>
</evidence>
<dbReference type="InterPro" id="IPR000531">
    <property type="entry name" value="Beta-barrel_TonB"/>
</dbReference>
<dbReference type="InterPro" id="IPR036942">
    <property type="entry name" value="Beta-barrel_TonB_sf"/>
</dbReference>
<protein>
    <submittedName>
        <fullName evidence="12">TonB-linked outer membrane, SusC/RagA family protein</fullName>
    </submittedName>
</protein>
<keyword evidence="7 8" id="KW-0998">Cell outer membrane</keyword>
<evidence type="ECO:0000256" key="2">
    <source>
        <dbReference type="ARBA" id="ARBA00022448"/>
    </source>
</evidence>
<proteinExistence type="inferred from homology"/>
<dbReference type="AlphaFoldDB" id="A0AAU0F1Z3"/>
<dbReference type="InterPro" id="IPR012910">
    <property type="entry name" value="Plug_dom"/>
</dbReference>
<evidence type="ECO:0000256" key="3">
    <source>
        <dbReference type="ARBA" id="ARBA00022452"/>
    </source>
</evidence>
<dbReference type="NCBIfam" id="TIGR04056">
    <property type="entry name" value="OMP_RagA_SusC"/>
    <property type="match status" value="1"/>
</dbReference>
<comment type="similarity">
    <text evidence="8 9">Belongs to the TonB-dependent receptor family.</text>
</comment>
<gene>
    <name evidence="12" type="primary">susC</name>
    <name evidence="12" type="ORF">BPO_0100</name>
</gene>
<dbReference type="EMBL" id="CP136426">
    <property type="protein sequence ID" value="WOC50747.1"/>
    <property type="molecule type" value="Genomic_DNA"/>
</dbReference>
<keyword evidence="3 8" id="KW-1134">Transmembrane beta strand</keyword>